<proteinExistence type="predicted"/>
<dbReference type="AlphaFoldDB" id="A0A4Q9DPF9"/>
<dbReference type="SMART" id="SM00448">
    <property type="entry name" value="REC"/>
    <property type="match status" value="1"/>
</dbReference>
<dbReference type="GO" id="GO:0000160">
    <property type="term" value="P:phosphorelay signal transduction system"/>
    <property type="evidence" value="ECO:0007669"/>
    <property type="project" value="InterPro"/>
</dbReference>
<dbReference type="Pfam" id="PF12833">
    <property type="entry name" value="HTH_18"/>
    <property type="match status" value="1"/>
</dbReference>
<evidence type="ECO:0000256" key="3">
    <source>
        <dbReference type="ARBA" id="ARBA00023163"/>
    </source>
</evidence>
<dbReference type="InterPro" id="IPR018062">
    <property type="entry name" value="HTH_AraC-typ_CS"/>
</dbReference>
<dbReference type="SUPFAM" id="SSF46689">
    <property type="entry name" value="Homeodomain-like"/>
    <property type="match status" value="2"/>
</dbReference>
<feature type="modified residue" description="4-aspartylphosphate" evidence="4">
    <location>
        <position position="55"/>
    </location>
</feature>
<dbReference type="PANTHER" id="PTHR43280">
    <property type="entry name" value="ARAC-FAMILY TRANSCRIPTIONAL REGULATOR"/>
    <property type="match status" value="1"/>
</dbReference>
<protein>
    <submittedName>
        <fullName evidence="7">Helix-turn-helix domain-containing protein</fullName>
    </submittedName>
</protein>
<evidence type="ECO:0000256" key="4">
    <source>
        <dbReference type="PROSITE-ProRule" id="PRU00169"/>
    </source>
</evidence>
<dbReference type="InterPro" id="IPR011006">
    <property type="entry name" value="CheY-like_superfamily"/>
</dbReference>
<evidence type="ECO:0000259" key="5">
    <source>
        <dbReference type="PROSITE" id="PS01124"/>
    </source>
</evidence>
<dbReference type="CDD" id="cd17536">
    <property type="entry name" value="REC_YesN-like"/>
    <property type="match status" value="1"/>
</dbReference>
<dbReference type="PROSITE" id="PS00041">
    <property type="entry name" value="HTH_ARAC_FAMILY_1"/>
    <property type="match status" value="1"/>
</dbReference>
<dbReference type="GO" id="GO:0003700">
    <property type="term" value="F:DNA-binding transcription factor activity"/>
    <property type="evidence" value="ECO:0007669"/>
    <property type="project" value="InterPro"/>
</dbReference>
<dbReference type="PROSITE" id="PS50110">
    <property type="entry name" value="RESPONSE_REGULATORY"/>
    <property type="match status" value="1"/>
</dbReference>
<evidence type="ECO:0000313" key="7">
    <source>
        <dbReference type="EMBL" id="TBL76021.1"/>
    </source>
</evidence>
<accession>A0A4Q9DPF9</accession>
<dbReference type="OrthoDB" id="342399at2"/>
<dbReference type="PROSITE" id="PS01124">
    <property type="entry name" value="HTH_ARAC_FAMILY_2"/>
    <property type="match status" value="1"/>
</dbReference>
<keyword evidence="2" id="KW-0238">DNA-binding</keyword>
<organism evidence="7 8">
    <name type="scientific">Paenibacillus thalictri</name>
    <dbReference type="NCBI Taxonomy" id="2527873"/>
    <lineage>
        <taxon>Bacteria</taxon>
        <taxon>Bacillati</taxon>
        <taxon>Bacillota</taxon>
        <taxon>Bacilli</taxon>
        <taxon>Bacillales</taxon>
        <taxon>Paenibacillaceae</taxon>
        <taxon>Paenibacillus</taxon>
    </lineage>
</organism>
<keyword evidence="3" id="KW-0804">Transcription</keyword>
<dbReference type="InterPro" id="IPR009057">
    <property type="entry name" value="Homeodomain-like_sf"/>
</dbReference>
<comment type="caution">
    <text evidence="7">The sequence shown here is derived from an EMBL/GenBank/DDBJ whole genome shotgun (WGS) entry which is preliminary data.</text>
</comment>
<dbReference type="PRINTS" id="PR00032">
    <property type="entry name" value="HTHARAC"/>
</dbReference>
<dbReference type="Pfam" id="PF00072">
    <property type="entry name" value="Response_reg"/>
    <property type="match status" value="1"/>
</dbReference>
<name>A0A4Q9DPF9_9BACL</name>
<evidence type="ECO:0000259" key="6">
    <source>
        <dbReference type="PROSITE" id="PS50110"/>
    </source>
</evidence>
<dbReference type="InterPro" id="IPR018060">
    <property type="entry name" value="HTH_AraC"/>
</dbReference>
<evidence type="ECO:0000256" key="1">
    <source>
        <dbReference type="ARBA" id="ARBA00023015"/>
    </source>
</evidence>
<dbReference type="PANTHER" id="PTHR43280:SF10">
    <property type="entry name" value="REGULATORY PROTEIN POCR"/>
    <property type="match status" value="1"/>
</dbReference>
<dbReference type="RefSeq" id="WP_131015367.1">
    <property type="nucleotide sequence ID" value="NZ_SIRE01000015.1"/>
</dbReference>
<dbReference type="InterPro" id="IPR020449">
    <property type="entry name" value="Tscrpt_reg_AraC-type_HTH"/>
</dbReference>
<dbReference type="Gene3D" id="3.40.50.2300">
    <property type="match status" value="1"/>
</dbReference>
<dbReference type="GO" id="GO:0043565">
    <property type="term" value="F:sequence-specific DNA binding"/>
    <property type="evidence" value="ECO:0007669"/>
    <property type="project" value="InterPro"/>
</dbReference>
<feature type="domain" description="HTH araC/xylS-type" evidence="5">
    <location>
        <begin position="438"/>
        <end position="535"/>
    </location>
</feature>
<gene>
    <name evidence="7" type="ORF">EYB31_20945</name>
</gene>
<sequence length="535" mass="62116">MYKVMLVDDDVPVLEFLQMALPWKELGYELLGAFDDPLQALASVERETPDLVLTDIGMPDMNGIELIEAIKEKHQPVKAVILSCHDEFHYAQQAVRLGVTDYMLKETMDASAIQEVLVRLKRQLDEEYRTSSHSRELEVRITLNKSLIKRQFFRNAMHAPLSQDKVWLEGAREYGLDLAHHAYIPALCYPTKLLDSLHRYNTKELLVYAMENITEELLHQRPGAVSFAYGETDLLVLLPAAPGQRLDASPQRKDMFYQIQEAIREYAKIPVSFLLGAVSQKPAELKEQLLKLALAKEQRFYMPESAVMQAAHLAESFGEGDILLSHYIEAGEQFRHIVFEERTDRIEAVTREWLDFIKYHRFRPVDVKEWFLKIVLDIRMRLKTLEQFPSSFSSELLHHDLMDMATLSELEAWVIHYLQQAVQWAGSVKSQSKHREIVECQQFVRSNLQRKISLEEAAQHLHLHPNYLSRLFKRETGETFVEYVTRAKMEKAKELLEMTDATVEDIAEQLGYENKNYFGKLFKSFYGSTPSAFRR</sequence>
<dbReference type="SMART" id="SM00342">
    <property type="entry name" value="HTH_ARAC"/>
    <property type="match status" value="1"/>
</dbReference>
<dbReference type="Gene3D" id="1.10.10.60">
    <property type="entry name" value="Homeodomain-like"/>
    <property type="match status" value="2"/>
</dbReference>
<keyword evidence="1" id="KW-0805">Transcription regulation</keyword>
<keyword evidence="8" id="KW-1185">Reference proteome</keyword>
<dbReference type="Proteomes" id="UP000293142">
    <property type="component" value="Unassembled WGS sequence"/>
</dbReference>
<keyword evidence="4" id="KW-0597">Phosphoprotein</keyword>
<evidence type="ECO:0000313" key="8">
    <source>
        <dbReference type="Proteomes" id="UP000293142"/>
    </source>
</evidence>
<dbReference type="EMBL" id="SIRE01000015">
    <property type="protein sequence ID" value="TBL76021.1"/>
    <property type="molecule type" value="Genomic_DNA"/>
</dbReference>
<dbReference type="InterPro" id="IPR001789">
    <property type="entry name" value="Sig_transdc_resp-reg_receiver"/>
</dbReference>
<evidence type="ECO:0000256" key="2">
    <source>
        <dbReference type="ARBA" id="ARBA00023125"/>
    </source>
</evidence>
<reference evidence="7 8" key="1">
    <citation type="submission" date="2019-02" db="EMBL/GenBank/DDBJ databases">
        <title>Paenibacillus sp. nov., isolated from surface-sterilized tissue of Thalictrum simplex L.</title>
        <authorList>
            <person name="Tuo L."/>
        </authorList>
    </citation>
    <scope>NUCLEOTIDE SEQUENCE [LARGE SCALE GENOMIC DNA]</scope>
    <source>
        <strain evidence="7 8">N2SHLJ1</strain>
    </source>
</reference>
<dbReference type="SUPFAM" id="SSF52172">
    <property type="entry name" value="CheY-like"/>
    <property type="match status" value="1"/>
</dbReference>
<feature type="domain" description="Response regulatory" evidence="6">
    <location>
        <begin position="3"/>
        <end position="120"/>
    </location>
</feature>